<dbReference type="PROSITE" id="PS00893">
    <property type="entry name" value="NUDIX_BOX"/>
    <property type="match status" value="1"/>
</dbReference>
<dbReference type="GO" id="GO:0016787">
    <property type="term" value="F:hydrolase activity"/>
    <property type="evidence" value="ECO:0007669"/>
    <property type="project" value="UniProtKB-KW"/>
</dbReference>
<dbReference type="Gene3D" id="3.90.79.10">
    <property type="entry name" value="Nucleoside Triphosphate Pyrophosphohydrolase"/>
    <property type="match status" value="1"/>
</dbReference>
<dbReference type="RefSeq" id="WP_135463759.1">
    <property type="nucleotide sequence ID" value="NZ_SRLC01000002.1"/>
</dbReference>
<dbReference type="Pfam" id="PF00293">
    <property type="entry name" value="NUDIX"/>
    <property type="match status" value="1"/>
</dbReference>
<feature type="domain" description="Nudix hydrolase" evidence="3">
    <location>
        <begin position="1"/>
        <end position="132"/>
    </location>
</feature>
<dbReference type="InterPro" id="IPR000086">
    <property type="entry name" value="NUDIX_hydrolase_dom"/>
</dbReference>
<protein>
    <submittedName>
        <fullName evidence="4">NUDIX domain-containing protein</fullName>
    </submittedName>
</protein>
<dbReference type="PANTHER" id="PTHR43046:SF2">
    <property type="entry name" value="8-OXO-DGTP DIPHOSPHATASE-RELATED"/>
    <property type="match status" value="1"/>
</dbReference>
<dbReference type="AlphaFoldDB" id="A0A4Z0PTZ1"/>
<keyword evidence="5" id="KW-1185">Reference proteome</keyword>
<accession>A0A4Z0PTZ1</accession>
<reference evidence="4 5" key="1">
    <citation type="submission" date="2019-04" db="EMBL/GenBank/DDBJ databases">
        <authorList>
            <person name="Feng G."/>
            <person name="Zhang J."/>
            <person name="Zhu H."/>
        </authorList>
    </citation>
    <scope>NUCLEOTIDE SEQUENCE [LARGE SCALE GENOMIC DNA]</scope>
    <source>
        <strain evidence="4 5">JCM 31653</strain>
    </source>
</reference>
<dbReference type="PROSITE" id="PS51462">
    <property type="entry name" value="NUDIX"/>
    <property type="match status" value="1"/>
</dbReference>
<dbReference type="OrthoDB" id="3532303at2"/>
<evidence type="ECO:0000256" key="2">
    <source>
        <dbReference type="ARBA" id="ARBA00022801"/>
    </source>
</evidence>
<evidence type="ECO:0000259" key="3">
    <source>
        <dbReference type="PROSITE" id="PS51462"/>
    </source>
</evidence>
<name>A0A4Z0PTZ1_9BACT</name>
<gene>
    <name evidence="4" type="ORF">E5K00_12995</name>
</gene>
<keyword evidence="2" id="KW-0378">Hydrolase</keyword>
<proteinExistence type="predicted"/>
<sequence length="132" mass="14981">MQIIDKVAWLHLHEGRVLSTRSRGKDRYYFPGGKREPGETDAQTLLREIREELTVTLDAGSLQHIDTFEAQAHGHAAGILVRMICYAARYEGTLQPAAEIEEVVWLRYADRARVSPVDQLIFDRLHAAGQLQ</sequence>
<dbReference type="SUPFAM" id="SSF55811">
    <property type="entry name" value="Nudix"/>
    <property type="match status" value="1"/>
</dbReference>
<comment type="cofactor">
    <cofactor evidence="1">
        <name>Mg(2+)</name>
        <dbReference type="ChEBI" id="CHEBI:18420"/>
    </cofactor>
</comment>
<dbReference type="PANTHER" id="PTHR43046">
    <property type="entry name" value="GDP-MANNOSE MANNOSYL HYDROLASE"/>
    <property type="match status" value="1"/>
</dbReference>
<organism evidence="4 5">
    <name type="scientific">Hymenobacter aquaticus</name>
    <dbReference type="NCBI Taxonomy" id="1867101"/>
    <lineage>
        <taxon>Bacteria</taxon>
        <taxon>Pseudomonadati</taxon>
        <taxon>Bacteroidota</taxon>
        <taxon>Cytophagia</taxon>
        <taxon>Cytophagales</taxon>
        <taxon>Hymenobacteraceae</taxon>
        <taxon>Hymenobacter</taxon>
    </lineage>
</organism>
<dbReference type="InterPro" id="IPR015797">
    <property type="entry name" value="NUDIX_hydrolase-like_dom_sf"/>
</dbReference>
<evidence type="ECO:0000256" key="1">
    <source>
        <dbReference type="ARBA" id="ARBA00001946"/>
    </source>
</evidence>
<dbReference type="EMBL" id="SRLC01000002">
    <property type="protein sequence ID" value="TGE21208.1"/>
    <property type="molecule type" value="Genomic_DNA"/>
</dbReference>
<dbReference type="Proteomes" id="UP000297549">
    <property type="component" value="Unassembled WGS sequence"/>
</dbReference>
<evidence type="ECO:0000313" key="5">
    <source>
        <dbReference type="Proteomes" id="UP000297549"/>
    </source>
</evidence>
<evidence type="ECO:0000313" key="4">
    <source>
        <dbReference type="EMBL" id="TGE21208.1"/>
    </source>
</evidence>
<dbReference type="CDD" id="cd04690">
    <property type="entry name" value="NUDIX_Hydrolase"/>
    <property type="match status" value="1"/>
</dbReference>
<comment type="caution">
    <text evidence="4">The sequence shown here is derived from an EMBL/GenBank/DDBJ whole genome shotgun (WGS) entry which is preliminary data.</text>
</comment>
<dbReference type="InterPro" id="IPR020084">
    <property type="entry name" value="NUDIX_hydrolase_CS"/>
</dbReference>